<keyword evidence="2" id="KW-1185">Reference proteome</keyword>
<evidence type="ECO:0000313" key="1">
    <source>
        <dbReference type="EMBL" id="TFK15803.1"/>
    </source>
</evidence>
<comment type="caution">
    <text evidence="1">The sequence shown here is derived from an EMBL/GenBank/DDBJ whole genome shotgun (WGS) entry which is preliminary data.</text>
</comment>
<accession>A0A4D9F620</accession>
<evidence type="ECO:0000313" key="2">
    <source>
        <dbReference type="Proteomes" id="UP000297703"/>
    </source>
</evidence>
<gene>
    <name evidence="1" type="ORF">DR999_PMT00688</name>
</gene>
<protein>
    <submittedName>
        <fullName evidence="1">Synapsin-2</fullName>
    </submittedName>
</protein>
<reference evidence="1 2" key="2">
    <citation type="submission" date="2019-04" db="EMBL/GenBank/DDBJ databases">
        <title>The genome sequence of big-headed turtle.</title>
        <authorList>
            <person name="Gong S."/>
        </authorList>
    </citation>
    <scope>NUCLEOTIDE SEQUENCE [LARGE SCALE GENOMIC DNA]</scope>
    <source>
        <strain evidence="1">DO16091913</strain>
        <tissue evidence="1">Muscle</tissue>
    </source>
</reference>
<organism evidence="1 2">
    <name type="scientific">Platysternon megacephalum</name>
    <name type="common">big-headed turtle</name>
    <dbReference type="NCBI Taxonomy" id="55544"/>
    <lineage>
        <taxon>Eukaryota</taxon>
        <taxon>Metazoa</taxon>
        <taxon>Chordata</taxon>
        <taxon>Craniata</taxon>
        <taxon>Vertebrata</taxon>
        <taxon>Euteleostomi</taxon>
        <taxon>Archelosauria</taxon>
        <taxon>Testudinata</taxon>
        <taxon>Testudines</taxon>
        <taxon>Cryptodira</taxon>
        <taxon>Durocryptodira</taxon>
        <taxon>Testudinoidea</taxon>
        <taxon>Platysternidae</taxon>
        <taxon>Platysternon</taxon>
    </lineage>
</organism>
<dbReference type="EMBL" id="QXTE01000003">
    <property type="protein sequence ID" value="TFK15803.1"/>
    <property type="molecule type" value="Genomic_DNA"/>
</dbReference>
<name>A0A4D9F620_9SAUR</name>
<proteinExistence type="predicted"/>
<sequence length="111" mass="12947">MCRLNEQLAFCTSVKFKAFQPTTLNRLGNEINDNLAHKTLMQRSSMQVRCLFKTKTQRRNSAGKNPPERKPETRFVQILLSLEHEIIMEKQTTLEGSLQYTQKRLKEVLPP</sequence>
<dbReference type="AlphaFoldDB" id="A0A4D9F620"/>
<reference evidence="1 2" key="1">
    <citation type="submission" date="2019-04" db="EMBL/GenBank/DDBJ databases">
        <title>Draft genome of the big-headed turtle Platysternon megacephalum.</title>
        <authorList>
            <person name="Gong S."/>
        </authorList>
    </citation>
    <scope>NUCLEOTIDE SEQUENCE [LARGE SCALE GENOMIC DNA]</scope>
    <source>
        <strain evidence="1">DO16091913</strain>
        <tissue evidence="1">Muscle</tissue>
    </source>
</reference>
<dbReference type="Proteomes" id="UP000297703">
    <property type="component" value="Unassembled WGS sequence"/>
</dbReference>